<dbReference type="InterPro" id="IPR011545">
    <property type="entry name" value="DEAD/DEAH_box_helicase_dom"/>
</dbReference>
<accession>A0A9N9I5S4</accession>
<feature type="region of interest" description="Disordered" evidence="5">
    <location>
        <begin position="60"/>
        <end position="97"/>
    </location>
</feature>
<dbReference type="EC" id="3.6.4.13" evidence="4"/>
<dbReference type="SUPFAM" id="SSF52540">
    <property type="entry name" value="P-loop containing nucleoside triphosphate hydrolases"/>
    <property type="match status" value="1"/>
</dbReference>
<dbReference type="EMBL" id="CAJVPV010023152">
    <property type="protein sequence ID" value="CAG8722921.1"/>
    <property type="molecule type" value="Genomic_DNA"/>
</dbReference>
<keyword evidence="8" id="KW-1185">Reference proteome</keyword>
<evidence type="ECO:0000313" key="7">
    <source>
        <dbReference type="EMBL" id="CAG8722921.1"/>
    </source>
</evidence>
<evidence type="ECO:0000256" key="5">
    <source>
        <dbReference type="SAM" id="MobiDB-lite"/>
    </source>
</evidence>
<gene>
    <name evidence="7" type="ORF">AMORRO_LOCUS13457</name>
</gene>
<sequence length="285" mass="31589">MDDDNLILNLVFQGSPSENTSIRSKIKEVRGGWKEKNKVRKSLKKNATNSHKVDVVKAENKESEKFNEKSNFNKKILPDNKQRQKGEENLRPSKEESGTLVKKHVISSIFTYNPEIIDVKRDTNALQQAHDQPSNAPVKGASTFVGMGLDHDLVSNMEEKLGVVNPTNIQRRAIPIINNDGADVVVQAETGSGKTLTYLLPIVHRLMRATADVKDASTISRSVGTLAIILAPTRELTRQILSVINSLVDIPPSKLGTRHLKHWIVSGLVVGGEKRQSEKARLRKG</sequence>
<dbReference type="InterPro" id="IPR014001">
    <property type="entry name" value="Helicase_ATP-bd"/>
</dbReference>
<dbReference type="GO" id="GO:0005524">
    <property type="term" value="F:ATP binding"/>
    <property type="evidence" value="ECO:0007669"/>
    <property type="project" value="UniProtKB-UniRule"/>
</dbReference>
<dbReference type="PROSITE" id="PS51192">
    <property type="entry name" value="HELICASE_ATP_BIND_1"/>
    <property type="match status" value="1"/>
</dbReference>
<dbReference type="InterPro" id="IPR027417">
    <property type="entry name" value="P-loop_NTPase"/>
</dbReference>
<comment type="function">
    <text evidence="4">RNA helicase.</text>
</comment>
<dbReference type="GO" id="GO:0003723">
    <property type="term" value="F:RNA binding"/>
    <property type="evidence" value="ECO:0007669"/>
    <property type="project" value="UniProtKB-UniRule"/>
</dbReference>
<dbReference type="GO" id="GO:0016787">
    <property type="term" value="F:hydrolase activity"/>
    <property type="evidence" value="ECO:0007669"/>
    <property type="project" value="UniProtKB-KW"/>
</dbReference>
<dbReference type="OrthoDB" id="422663at2759"/>
<name>A0A9N9I5S4_9GLOM</name>
<keyword evidence="2 4" id="KW-0378">Hydrolase</keyword>
<keyword evidence="1 4" id="KW-0547">Nucleotide-binding</keyword>
<organism evidence="7 8">
    <name type="scientific">Acaulospora morrowiae</name>
    <dbReference type="NCBI Taxonomy" id="94023"/>
    <lineage>
        <taxon>Eukaryota</taxon>
        <taxon>Fungi</taxon>
        <taxon>Fungi incertae sedis</taxon>
        <taxon>Mucoromycota</taxon>
        <taxon>Glomeromycotina</taxon>
        <taxon>Glomeromycetes</taxon>
        <taxon>Diversisporales</taxon>
        <taxon>Acaulosporaceae</taxon>
        <taxon>Acaulospora</taxon>
    </lineage>
</organism>
<keyword evidence="3 4" id="KW-0067">ATP-binding</keyword>
<comment type="catalytic activity">
    <reaction evidence="4">
        <text>ATP + H2O = ADP + phosphate + H(+)</text>
        <dbReference type="Rhea" id="RHEA:13065"/>
        <dbReference type="ChEBI" id="CHEBI:15377"/>
        <dbReference type="ChEBI" id="CHEBI:15378"/>
        <dbReference type="ChEBI" id="CHEBI:30616"/>
        <dbReference type="ChEBI" id="CHEBI:43474"/>
        <dbReference type="ChEBI" id="CHEBI:456216"/>
        <dbReference type="EC" id="3.6.4.13"/>
    </reaction>
</comment>
<dbReference type="AlphaFoldDB" id="A0A9N9I5S4"/>
<dbReference type="PANTHER" id="PTHR24031">
    <property type="entry name" value="RNA HELICASE"/>
    <property type="match status" value="1"/>
</dbReference>
<feature type="domain" description="Helicase ATP-binding" evidence="6">
    <location>
        <begin position="175"/>
        <end position="285"/>
    </location>
</feature>
<reference evidence="7" key="1">
    <citation type="submission" date="2021-06" db="EMBL/GenBank/DDBJ databases">
        <authorList>
            <person name="Kallberg Y."/>
            <person name="Tangrot J."/>
            <person name="Rosling A."/>
        </authorList>
    </citation>
    <scope>NUCLEOTIDE SEQUENCE</scope>
    <source>
        <strain evidence="7">CL551</strain>
    </source>
</reference>
<dbReference type="GO" id="GO:0003724">
    <property type="term" value="F:RNA helicase activity"/>
    <property type="evidence" value="ECO:0007669"/>
    <property type="project" value="UniProtKB-EC"/>
</dbReference>
<comment type="domain">
    <text evidence="4">The Q motif is unique to and characteristic of the DEAD box family of RNA helicases and controls ATP binding and hydrolysis.</text>
</comment>
<proteinExistence type="inferred from homology"/>
<evidence type="ECO:0000256" key="3">
    <source>
        <dbReference type="ARBA" id="ARBA00022840"/>
    </source>
</evidence>
<feature type="compositionally biased region" description="Basic and acidic residues" evidence="5">
    <location>
        <begin position="76"/>
        <end position="97"/>
    </location>
</feature>
<keyword evidence="4" id="KW-0347">Helicase</keyword>
<evidence type="ECO:0000256" key="2">
    <source>
        <dbReference type="ARBA" id="ARBA00022801"/>
    </source>
</evidence>
<protein>
    <recommendedName>
        <fullName evidence="4">ATP-dependent RNA helicase</fullName>
        <ecNumber evidence="4">3.6.4.13</ecNumber>
    </recommendedName>
</protein>
<comment type="similarity">
    <text evidence="4">Belongs to the DEAD box helicase family.</text>
</comment>
<evidence type="ECO:0000256" key="4">
    <source>
        <dbReference type="RuleBase" id="RU365068"/>
    </source>
</evidence>
<comment type="caution">
    <text evidence="7">The sequence shown here is derived from an EMBL/GenBank/DDBJ whole genome shotgun (WGS) entry which is preliminary data.</text>
</comment>
<evidence type="ECO:0000256" key="1">
    <source>
        <dbReference type="ARBA" id="ARBA00022741"/>
    </source>
</evidence>
<evidence type="ECO:0000259" key="6">
    <source>
        <dbReference type="PROSITE" id="PS51192"/>
    </source>
</evidence>
<dbReference type="Pfam" id="PF00270">
    <property type="entry name" value="DEAD"/>
    <property type="match status" value="1"/>
</dbReference>
<dbReference type="Proteomes" id="UP000789342">
    <property type="component" value="Unassembled WGS sequence"/>
</dbReference>
<keyword evidence="4" id="KW-0694">RNA-binding</keyword>
<feature type="non-terminal residue" evidence="7">
    <location>
        <position position="285"/>
    </location>
</feature>
<dbReference type="Gene3D" id="3.40.50.300">
    <property type="entry name" value="P-loop containing nucleotide triphosphate hydrolases"/>
    <property type="match status" value="1"/>
</dbReference>
<evidence type="ECO:0000313" key="8">
    <source>
        <dbReference type="Proteomes" id="UP000789342"/>
    </source>
</evidence>